<dbReference type="Gramene" id="EOY21415">
    <property type="protein sequence ID" value="EOY21415"/>
    <property type="gene ID" value="TCM_012927"/>
</dbReference>
<evidence type="ECO:0000313" key="2">
    <source>
        <dbReference type="Proteomes" id="UP000026915"/>
    </source>
</evidence>
<sequence length="78" mass="9432">MGHYFIANDYQTWKQIEDGSYKIEKDMANWNSHDLDLIELNAKDMHTIFSALREKQYNQVQNYENAKEIWDKLKELYG</sequence>
<dbReference type="Pfam" id="PF14223">
    <property type="entry name" value="Retrotran_gag_2"/>
    <property type="match status" value="1"/>
</dbReference>
<name>A0A061FV44_THECC</name>
<dbReference type="AlphaFoldDB" id="A0A061FV44"/>
<protein>
    <submittedName>
        <fullName evidence="1">Uncharacterized protein</fullName>
    </submittedName>
</protein>
<gene>
    <name evidence="1" type="ORF">TCM_012927</name>
</gene>
<accession>A0A061FV44</accession>
<dbReference type="HOGENOM" id="CLU_170678_1_0_1"/>
<evidence type="ECO:0000313" key="1">
    <source>
        <dbReference type="EMBL" id="EOY21415.1"/>
    </source>
</evidence>
<proteinExistence type="predicted"/>
<dbReference type="Proteomes" id="UP000026915">
    <property type="component" value="Chromosome 3"/>
</dbReference>
<organism evidence="1 2">
    <name type="scientific">Theobroma cacao</name>
    <name type="common">Cacao</name>
    <name type="synonym">Cocoa</name>
    <dbReference type="NCBI Taxonomy" id="3641"/>
    <lineage>
        <taxon>Eukaryota</taxon>
        <taxon>Viridiplantae</taxon>
        <taxon>Streptophyta</taxon>
        <taxon>Embryophyta</taxon>
        <taxon>Tracheophyta</taxon>
        <taxon>Spermatophyta</taxon>
        <taxon>Magnoliopsida</taxon>
        <taxon>eudicotyledons</taxon>
        <taxon>Gunneridae</taxon>
        <taxon>Pentapetalae</taxon>
        <taxon>rosids</taxon>
        <taxon>malvids</taxon>
        <taxon>Malvales</taxon>
        <taxon>Malvaceae</taxon>
        <taxon>Byttnerioideae</taxon>
        <taxon>Theobroma</taxon>
    </lineage>
</organism>
<dbReference type="EMBL" id="CM001881">
    <property type="protein sequence ID" value="EOY21415.1"/>
    <property type="molecule type" value="Genomic_DNA"/>
</dbReference>
<reference evidence="1 2" key="1">
    <citation type="journal article" date="2013" name="Genome Biol.">
        <title>The genome sequence of the most widely cultivated cacao type and its use to identify candidate genes regulating pod color.</title>
        <authorList>
            <person name="Motamayor J.C."/>
            <person name="Mockaitis K."/>
            <person name="Schmutz J."/>
            <person name="Haiminen N."/>
            <person name="Iii D.L."/>
            <person name="Cornejo O."/>
            <person name="Findley S.D."/>
            <person name="Zheng P."/>
            <person name="Utro F."/>
            <person name="Royaert S."/>
            <person name="Saski C."/>
            <person name="Jenkins J."/>
            <person name="Podicheti R."/>
            <person name="Zhao M."/>
            <person name="Scheffler B.E."/>
            <person name="Stack J.C."/>
            <person name="Feltus F.A."/>
            <person name="Mustiga G.M."/>
            <person name="Amores F."/>
            <person name="Phillips W."/>
            <person name="Marelli J.P."/>
            <person name="May G.D."/>
            <person name="Shapiro H."/>
            <person name="Ma J."/>
            <person name="Bustamante C.D."/>
            <person name="Schnell R.J."/>
            <person name="Main D."/>
            <person name="Gilbert D."/>
            <person name="Parida L."/>
            <person name="Kuhn D.N."/>
        </authorList>
    </citation>
    <scope>NUCLEOTIDE SEQUENCE [LARGE SCALE GENOMIC DNA]</scope>
    <source>
        <strain evidence="2">cv. Matina 1-6</strain>
    </source>
</reference>
<keyword evidence="2" id="KW-1185">Reference proteome</keyword>
<dbReference type="InParanoid" id="A0A061FV44"/>